<dbReference type="STRING" id="7266.A0A3B0J7D1"/>
<dbReference type="AlphaFoldDB" id="A0A3B0J7D1"/>
<evidence type="ECO:0000256" key="2">
    <source>
        <dbReference type="SAM" id="SignalP"/>
    </source>
</evidence>
<gene>
    <name evidence="3" type="ORF">DGUA_6G006488</name>
</gene>
<evidence type="ECO:0000313" key="4">
    <source>
        <dbReference type="Proteomes" id="UP000268350"/>
    </source>
</evidence>
<feature type="coiled-coil region" evidence="1">
    <location>
        <begin position="418"/>
        <end position="445"/>
    </location>
</feature>
<keyword evidence="4" id="KW-1185">Reference proteome</keyword>
<proteinExistence type="predicted"/>
<protein>
    <submittedName>
        <fullName evidence="3">Blast:Nucleoprotein TPR</fullName>
    </submittedName>
</protein>
<organism evidence="3 4">
    <name type="scientific">Drosophila guanche</name>
    <name type="common">Fruit fly</name>
    <dbReference type="NCBI Taxonomy" id="7266"/>
    <lineage>
        <taxon>Eukaryota</taxon>
        <taxon>Metazoa</taxon>
        <taxon>Ecdysozoa</taxon>
        <taxon>Arthropoda</taxon>
        <taxon>Hexapoda</taxon>
        <taxon>Insecta</taxon>
        <taxon>Pterygota</taxon>
        <taxon>Neoptera</taxon>
        <taxon>Endopterygota</taxon>
        <taxon>Diptera</taxon>
        <taxon>Brachycera</taxon>
        <taxon>Muscomorpha</taxon>
        <taxon>Ephydroidea</taxon>
        <taxon>Drosophilidae</taxon>
        <taxon>Drosophila</taxon>
        <taxon>Sophophora</taxon>
    </lineage>
</organism>
<dbReference type="OrthoDB" id="7857491at2759"/>
<dbReference type="OMA" id="CCPAWSE"/>
<dbReference type="Proteomes" id="UP000268350">
    <property type="component" value="Unassembled WGS sequence"/>
</dbReference>
<sequence length="634" mass="72018">MVQKAYLVLHLLLVAGHLQPRETKVLTKEGSSQKAISRSLTQSQKFEQCIKIVAICHLIWDSPPEYDYIEYEDNDEDINEETLGPEETYVSIKEDYKKAKCIPPGLSQKDLAKFWEAVAEWETEVKNLFLVEKFVPIVKEFDNAIKINLWGVLRLRKTIMCYRSMFSNPKPPQTTTITTTGRSTQLTTTSTAISSTTVSPLTVSSCNAYTEIGVWIYEQINGTLSLDKLIKKLPRIVGKLERHVRRSCCPYQPVRDRVEVVHDGIDFILEFHRIEPYKRAQSSGFIGADIDNLKTRLKYLSSVLAEGGKGEKPSVGTCCPAWSEQLESFEKEFEKLVEKLRGNTFSLDITGLTNKQKDLERSHSGQIKLFEKLEALHNSQASEVTESCCQKEKIVENIEKCLEDLKSVNALSESTKVLGSLQERLNQTSETLKSTERLLMAEEANIRKITYLCRELCPTQKKQRLGQQSTSVRLLEAQVNEMNDKAPGIVDLAGSLNWAAHLKSINQVRQRFIGFMIEQRQKDVNFHVANIYEEPSDESLKELNRRLDQLEAKLKGLRPKNQTYEQILLDRMGGLEQRLGDRLSVLNARIKKTEADAKNCNSDCDWGELPTMSELQQRVKAMAASVKSSSGKRS</sequence>
<reference evidence="4" key="1">
    <citation type="submission" date="2018-01" db="EMBL/GenBank/DDBJ databases">
        <authorList>
            <person name="Alioto T."/>
            <person name="Alioto T."/>
        </authorList>
    </citation>
    <scope>NUCLEOTIDE SEQUENCE [LARGE SCALE GENOMIC DNA]</scope>
</reference>
<evidence type="ECO:0000313" key="3">
    <source>
        <dbReference type="EMBL" id="SPP76033.1"/>
    </source>
</evidence>
<keyword evidence="2" id="KW-0732">Signal</keyword>
<feature type="chain" id="PRO_5017402834" evidence="2">
    <location>
        <begin position="21"/>
        <end position="634"/>
    </location>
</feature>
<dbReference type="EMBL" id="OUUW01000002">
    <property type="protein sequence ID" value="SPP76033.1"/>
    <property type="molecule type" value="Genomic_DNA"/>
</dbReference>
<feature type="coiled-coil region" evidence="1">
    <location>
        <begin position="540"/>
        <end position="603"/>
    </location>
</feature>
<feature type="signal peptide" evidence="2">
    <location>
        <begin position="1"/>
        <end position="20"/>
    </location>
</feature>
<name>A0A3B0J7D1_DROGU</name>
<keyword evidence="1" id="KW-0175">Coiled coil</keyword>
<evidence type="ECO:0000256" key="1">
    <source>
        <dbReference type="SAM" id="Coils"/>
    </source>
</evidence>
<accession>A0A3B0J7D1</accession>